<dbReference type="AlphaFoldDB" id="A0A9X3N590"/>
<evidence type="ECO:0000313" key="2">
    <source>
        <dbReference type="EMBL" id="MDA0165083.1"/>
    </source>
</evidence>
<comment type="caution">
    <text evidence="2">The sequence shown here is derived from an EMBL/GenBank/DDBJ whole genome shotgun (WGS) entry which is preliminary data.</text>
</comment>
<feature type="compositionally biased region" description="Basic and acidic residues" evidence="1">
    <location>
        <begin position="107"/>
        <end position="121"/>
    </location>
</feature>
<keyword evidence="3" id="KW-1185">Reference proteome</keyword>
<evidence type="ECO:0000313" key="3">
    <source>
        <dbReference type="Proteomes" id="UP001149140"/>
    </source>
</evidence>
<reference evidence="2" key="1">
    <citation type="submission" date="2022-10" db="EMBL/GenBank/DDBJ databases">
        <title>The WGS of Solirubrobacter ginsenosidimutans DSM 21036.</title>
        <authorList>
            <person name="Jiang Z."/>
        </authorList>
    </citation>
    <scope>NUCLEOTIDE SEQUENCE</scope>
    <source>
        <strain evidence="2">DSM 21036</strain>
    </source>
</reference>
<proteinExistence type="predicted"/>
<dbReference type="RefSeq" id="WP_270044339.1">
    <property type="nucleotide sequence ID" value="NZ_JAPDOD010000041.1"/>
</dbReference>
<feature type="region of interest" description="Disordered" evidence="1">
    <location>
        <begin position="1"/>
        <end position="146"/>
    </location>
</feature>
<feature type="compositionally biased region" description="Basic and acidic residues" evidence="1">
    <location>
        <begin position="63"/>
        <end position="98"/>
    </location>
</feature>
<organism evidence="2 3">
    <name type="scientific">Solirubrobacter ginsenosidimutans</name>
    <dbReference type="NCBI Taxonomy" id="490573"/>
    <lineage>
        <taxon>Bacteria</taxon>
        <taxon>Bacillati</taxon>
        <taxon>Actinomycetota</taxon>
        <taxon>Thermoleophilia</taxon>
        <taxon>Solirubrobacterales</taxon>
        <taxon>Solirubrobacteraceae</taxon>
        <taxon>Solirubrobacter</taxon>
    </lineage>
</organism>
<dbReference type="EMBL" id="JAPDOD010000041">
    <property type="protein sequence ID" value="MDA0165083.1"/>
    <property type="molecule type" value="Genomic_DNA"/>
</dbReference>
<protein>
    <submittedName>
        <fullName evidence="2">Uncharacterized protein</fullName>
    </submittedName>
</protein>
<dbReference type="Proteomes" id="UP001149140">
    <property type="component" value="Unassembled WGS sequence"/>
</dbReference>
<name>A0A9X3N590_9ACTN</name>
<accession>A0A9X3N590</accession>
<sequence length="146" mass="15977">MAGRRAAGALRVGETEDDGADRTADGQGAGIQPRDAQRQDRGDDDEDQPQQEARGAGRARVHAPQERRRGEASEVPRQRPAENHHDDGGGHAHGRVDPEDPFALHVGAERQREQREQRGELPLRAPGALGGLQRHRARSRGDVWST</sequence>
<gene>
    <name evidence="2" type="ORF">OM076_32740</name>
</gene>
<evidence type="ECO:0000256" key="1">
    <source>
        <dbReference type="SAM" id="MobiDB-lite"/>
    </source>
</evidence>